<proteinExistence type="predicted"/>
<gene>
    <name evidence="2" type="ORF">PISMIDRAFT_690981</name>
</gene>
<keyword evidence="1" id="KW-1133">Transmembrane helix</keyword>
<evidence type="ECO:0000313" key="3">
    <source>
        <dbReference type="Proteomes" id="UP000054018"/>
    </source>
</evidence>
<keyword evidence="3" id="KW-1185">Reference proteome</keyword>
<name>A0A0C9Y048_9AGAM</name>
<keyword evidence="1" id="KW-0472">Membrane</keyword>
<dbReference type="HOGENOM" id="CLU_3129902_0_0_1"/>
<evidence type="ECO:0000256" key="1">
    <source>
        <dbReference type="SAM" id="Phobius"/>
    </source>
</evidence>
<dbReference type="Proteomes" id="UP000054018">
    <property type="component" value="Unassembled WGS sequence"/>
</dbReference>
<keyword evidence="1" id="KW-0812">Transmembrane</keyword>
<accession>A0A0C9Y048</accession>
<reference evidence="2 3" key="1">
    <citation type="submission" date="2014-04" db="EMBL/GenBank/DDBJ databases">
        <authorList>
            <consortium name="DOE Joint Genome Institute"/>
            <person name="Kuo A."/>
            <person name="Kohler A."/>
            <person name="Costa M.D."/>
            <person name="Nagy L.G."/>
            <person name="Floudas D."/>
            <person name="Copeland A."/>
            <person name="Barry K.W."/>
            <person name="Cichocki N."/>
            <person name="Veneault-Fourrey C."/>
            <person name="LaButti K."/>
            <person name="Lindquist E.A."/>
            <person name="Lipzen A."/>
            <person name="Lundell T."/>
            <person name="Morin E."/>
            <person name="Murat C."/>
            <person name="Sun H."/>
            <person name="Tunlid A."/>
            <person name="Henrissat B."/>
            <person name="Grigoriev I.V."/>
            <person name="Hibbett D.S."/>
            <person name="Martin F."/>
            <person name="Nordberg H.P."/>
            <person name="Cantor M.N."/>
            <person name="Hua S.X."/>
        </authorList>
    </citation>
    <scope>NUCLEOTIDE SEQUENCE [LARGE SCALE GENOMIC DNA]</scope>
    <source>
        <strain evidence="2 3">441</strain>
    </source>
</reference>
<reference evidence="3" key="2">
    <citation type="submission" date="2015-01" db="EMBL/GenBank/DDBJ databases">
        <title>Evolutionary Origins and Diversification of the Mycorrhizal Mutualists.</title>
        <authorList>
            <consortium name="DOE Joint Genome Institute"/>
            <consortium name="Mycorrhizal Genomics Consortium"/>
            <person name="Kohler A."/>
            <person name="Kuo A."/>
            <person name="Nagy L.G."/>
            <person name="Floudas D."/>
            <person name="Copeland A."/>
            <person name="Barry K.W."/>
            <person name="Cichocki N."/>
            <person name="Veneault-Fourrey C."/>
            <person name="LaButti K."/>
            <person name="Lindquist E.A."/>
            <person name="Lipzen A."/>
            <person name="Lundell T."/>
            <person name="Morin E."/>
            <person name="Murat C."/>
            <person name="Riley R."/>
            <person name="Ohm R."/>
            <person name="Sun H."/>
            <person name="Tunlid A."/>
            <person name="Henrissat B."/>
            <person name="Grigoriev I.V."/>
            <person name="Hibbett D.S."/>
            <person name="Martin F."/>
        </authorList>
    </citation>
    <scope>NUCLEOTIDE SEQUENCE [LARGE SCALE GENOMIC DNA]</scope>
    <source>
        <strain evidence="3">441</strain>
    </source>
</reference>
<evidence type="ECO:0000313" key="2">
    <source>
        <dbReference type="EMBL" id="KIK10511.1"/>
    </source>
</evidence>
<feature type="non-terminal residue" evidence="2">
    <location>
        <position position="50"/>
    </location>
</feature>
<organism evidence="2 3">
    <name type="scientific">Pisolithus microcarpus 441</name>
    <dbReference type="NCBI Taxonomy" id="765257"/>
    <lineage>
        <taxon>Eukaryota</taxon>
        <taxon>Fungi</taxon>
        <taxon>Dikarya</taxon>
        <taxon>Basidiomycota</taxon>
        <taxon>Agaricomycotina</taxon>
        <taxon>Agaricomycetes</taxon>
        <taxon>Agaricomycetidae</taxon>
        <taxon>Boletales</taxon>
        <taxon>Sclerodermatineae</taxon>
        <taxon>Pisolithaceae</taxon>
        <taxon>Pisolithus</taxon>
    </lineage>
</organism>
<feature type="transmembrane region" description="Helical" evidence="1">
    <location>
        <begin position="23"/>
        <end position="42"/>
    </location>
</feature>
<sequence>MPKNSNPLFARSTSSSSSLPSAAVHHSLLSISSAFFPLLIALSNADLRAL</sequence>
<protein>
    <submittedName>
        <fullName evidence="2">Uncharacterized protein</fullName>
    </submittedName>
</protein>
<dbReference type="AlphaFoldDB" id="A0A0C9Y048"/>
<dbReference type="EMBL" id="KN834623">
    <property type="protein sequence ID" value="KIK10511.1"/>
    <property type="molecule type" value="Genomic_DNA"/>
</dbReference>